<accession>A0A1X0VBX6</accession>
<evidence type="ECO:0000259" key="1">
    <source>
        <dbReference type="SMART" id="SM00382"/>
    </source>
</evidence>
<dbReference type="AlphaFoldDB" id="A0A1X0VBX6"/>
<dbReference type="Pfam" id="PF01935">
    <property type="entry name" value="DUF87"/>
    <property type="match status" value="1"/>
</dbReference>
<dbReference type="Gene3D" id="3.40.50.300">
    <property type="entry name" value="P-loop containing nucleotide triphosphate hydrolases"/>
    <property type="match status" value="2"/>
</dbReference>
<dbReference type="InterPro" id="IPR027417">
    <property type="entry name" value="P-loop_NTPase"/>
</dbReference>
<dbReference type="InterPro" id="IPR003593">
    <property type="entry name" value="AAA+_ATPase"/>
</dbReference>
<evidence type="ECO:0000313" key="2">
    <source>
        <dbReference type="EMBL" id="ORI97191.1"/>
    </source>
</evidence>
<dbReference type="STRING" id="33968.BMS77_06795"/>
<sequence>MVRLPCFKLRGQPVETKFETLFFNRVNQQYKPVKLDNLLAQHLLITGVTGSGKSTTALSIMMGMKAFHQNLIILDPTGEYQSIPNSRRVVLGRDSFLDVNHLNANEIGKMLDITHPQLLSKLPLAIESLQISRNVLKSTAVYKKIDRTRDNHQFNLKRLRIANKDFDLNLIADQLIEEFVIPRNDDKADFTLLGQQYDQDTIQSVWSDLETLRLALRSLKVTELPEDSSDNHIVHYDVGYLINLFVTHRASEQSLIIDLSEYANDIHLSQTLIDILTREVMINRQRFPQQFPVVVFIDEAHRYLPKLIASDNGIFSILREGRKIGVDLMLSTQSPLDLSAKLIGQFGSFICHRLGSPEEVDVLPPAMKKSLLELMALPVGEAFLKTANSSDVTLVQITPASVEHNTNNISFDI</sequence>
<dbReference type="InterPro" id="IPR002789">
    <property type="entry name" value="HerA_central"/>
</dbReference>
<dbReference type="PANTHER" id="PTHR42957:SF1">
    <property type="entry name" value="HELICASE MJ1565-RELATED"/>
    <property type="match status" value="1"/>
</dbReference>
<dbReference type="Proteomes" id="UP000192288">
    <property type="component" value="Unassembled WGS sequence"/>
</dbReference>
<organism evidence="2 3">
    <name type="scientific">Leuconostoc pseudomesenteroides</name>
    <dbReference type="NCBI Taxonomy" id="33968"/>
    <lineage>
        <taxon>Bacteria</taxon>
        <taxon>Bacillati</taxon>
        <taxon>Bacillota</taxon>
        <taxon>Bacilli</taxon>
        <taxon>Lactobacillales</taxon>
        <taxon>Lactobacillaceae</taxon>
        <taxon>Leuconostoc</taxon>
    </lineage>
</organism>
<name>A0A1X0VBX6_LEUPS</name>
<dbReference type="InterPro" id="IPR008571">
    <property type="entry name" value="HerA-like"/>
</dbReference>
<reference evidence="2 3" key="1">
    <citation type="journal article" date="2017" name="Front. Microbiol.">
        <title>Genomic Characterization of Dairy Associated Leuconostoc Species and Diversity of Leuconostocs in Undefined Mixed Mesophilic Starter Cultures.</title>
        <authorList>
            <person name="Frantzen C.A."/>
            <person name="Kot W."/>
            <person name="Pedersen T.B."/>
            <person name="Ardo Y.M."/>
            <person name="Broadbent J.R."/>
            <person name="Neve H."/>
            <person name="Hansen L.H."/>
            <person name="Dal Bello F."/>
            <person name="Ostlie H.M."/>
            <person name="Kleppen H.P."/>
            <person name="Vogensen F.K."/>
            <person name="Holo H."/>
        </authorList>
    </citation>
    <scope>NUCLEOTIDE SEQUENCE [LARGE SCALE GENOMIC DNA]</scope>
    <source>
        <strain evidence="2 3">LMGCF08</strain>
    </source>
</reference>
<dbReference type="SMART" id="SM00382">
    <property type="entry name" value="AAA"/>
    <property type="match status" value="1"/>
</dbReference>
<dbReference type="SUPFAM" id="SSF52540">
    <property type="entry name" value="P-loop containing nucleoside triphosphate hydrolases"/>
    <property type="match status" value="1"/>
</dbReference>
<feature type="domain" description="AAA+ ATPase" evidence="1">
    <location>
        <begin position="39"/>
        <end position="381"/>
    </location>
</feature>
<protein>
    <recommendedName>
        <fullName evidence="1">AAA+ ATPase domain-containing protein</fullName>
    </recommendedName>
</protein>
<gene>
    <name evidence="2" type="ORF">BMR96_08535</name>
</gene>
<proteinExistence type="predicted"/>
<comment type="caution">
    <text evidence="2">The sequence shown here is derived from an EMBL/GenBank/DDBJ whole genome shotgun (WGS) entry which is preliminary data.</text>
</comment>
<dbReference type="PANTHER" id="PTHR42957">
    <property type="entry name" value="HELICASE MJ1565-RELATED"/>
    <property type="match status" value="1"/>
</dbReference>
<dbReference type="eggNOG" id="COG0433">
    <property type="taxonomic scope" value="Bacteria"/>
</dbReference>
<dbReference type="EMBL" id="MPLS01000039">
    <property type="protein sequence ID" value="ORI97191.1"/>
    <property type="molecule type" value="Genomic_DNA"/>
</dbReference>
<evidence type="ECO:0000313" key="3">
    <source>
        <dbReference type="Proteomes" id="UP000192288"/>
    </source>
</evidence>